<gene>
    <name evidence="2" type="ORF">J1N35_037923</name>
</gene>
<comment type="caution">
    <text evidence="2">The sequence shown here is derived from an EMBL/GenBank/DDBJ whole genome shotgun (WGS) entry which is preliminary data.</text>
</comment>
<feature type="region of interest" description="Disordered" evidence="1">
    <location>
        <begin position="85"/>
        <end position="132"/>
    </location>
</feature>
<proteinExistence type="predicted"/>
<sequence>MALCKQVPVTMGKSECYLQPSKLPIHEPNQKHLVGNKKRKRAIKSKPYLGKNVLPNLEWMIQWIQKAKPIYEDYERKNRIKLPQFPADKYKAKIKPSKEMKLEEEEDPDEDPDEELEGKPSNANEESESKFN</sequence>
<feature type="compositionally biased region" description="Acidic residues" evidence="1">
    <location>
        <begin position="102"/>
        <end position="116"/>
    </location>
</feature>
<protein>
    <submittedName>
        <fullName evidence="2">Uncharacterized protein</fullName>
    </submittedName>
</protein>
<evidence type="ECO:0000313" key="3">
    <source>
        <dbReference type="Proteomes" id="UP000828251"/>
    </source>
</evidence>
<feature type="compositionally biased region" description="Basic and acidic residues" evidence="1">
    <location>
        <begin position="88"/>
        <end position="101"/>
    </location>
</feature>
<dbReference type="Proteomes" id="UP000828251">
    <property type="component" value="Unassembled WGS sequence"/>
</dbReference>
<dbReference type="OrthoDB" id="10516926at2759"/>
<dbReference type="EMBL" id="JAIQCV010000011">
    <property type="protein sequence ID" value="KAH1047139.1"/>
    <property type="molecule type" value="Genomic_DNA"/>
</dbReference>
<evidence type="ECO:0000256" key="1">
    <source>
        <dbReference type="SAM" id="MobiDB-lite"/>
    </source>
</evidence>
<organism evidence="2 3">
    <name type="scientific">Gossypium stocksii</name>
    <dbReference type="NCBI Taxonomy" id="47602"/>
    <lineage>
        <taxon>Eukaryota</taxon>
        <taxon>Viridiplantae</taxon>
        <taxon>Streptophyta</taxon>
        <taxon>Embryophyta</taxon>
        <taxon>Tracheophyta</taxon>
        <taxon>Spermatophyta</taxon>
        <taxon>Magnoliopsida</taxon>
        <taxon>eudicotyledons</taxon>
        <taxon>Gunneridae</taxon>
        <taxon>Pentapetalae</taxon>
        <taxon>rosids</taxon>
        <taxon>malvids</taxon>
        <taxon>Malvales</taxon>
        <taxon>Malvaceae</taxon>
        <taxon>Malvoideae</taxon>
        <taxon>Gossypium</taxon>
    </lineage>
</organism>
<name>A0A9D3ULN8_9ROSI</name>
<reference evidence="2 3" key="1">
    <citation type="journal article" date="2021" name="Plant Biotechnol. J.">
        <title>Multi-omics assisted identification of the key and species-specific regulatory components of drought-tolerant mechanisms in Gossypium stocksii.</title>
        <authorList>
            <person name="Yu D."/>
            <person name="Ke L."/>
            <person name="Zhang D."/>
            <person name="Wu Y."/>
            <person name="Sun Y."/>
            <person name="Mei J."/>
            <person name="Sun J."/>
            <person name="Sun Y."/>
        </authorList>
    </citation>
    <scope>NUCLEOTIDE SEQUENCE [LARGE SCALE GENOMIC DNA]</scope>
    <source>
        <strain evidence="3">cv. E1</strain>
        <tissue evidence="2">Leaf</tissue>
    </source>
</reference>
<keyword evidence="3" id="KW-1185">Reference proteome</keyword>
<accession>A0A9D3ULN8</accession>
<dbReference type="AlphaFoldDB" id="A0A9D3ULN8"/>
<evidence type="ECO:0000313" key="2">
    <source>
        <dbReference type="EMBL" id="KAH1047139.1"/>
    </source>
</evidence>